<evidence type="ECO:0000256" key="10">
    <source>
        <dbReference type="SAM" id="Coils"/>
    </source>
</evidence>
<organism evidence="11 12">
    <name type="scientific">Nasonia vitripennis</name>
    <name type="common">Parasitic wasp</name>
    <dbReference type="NCBI Taxonomy" id="7425"/>
    <lineage>
        <taxon>Eukaryota</taxon>
        <taxon>Metazoa</taxon>
        <taxon>Ecdysozoa</taxon>
        <taxon>Arthropoda</taxon>
        <taxon>Hexapoda</taxon>
        <taxon>Insecta</taxon>
        <taxon>Pterygota</taxon>
        <taxon>Neoptera</taxon>
        <taxon>Endopterygota</taxon>
        <taxon>Hymenoptera</taxon>
        <taxon>Apocrita</taxon>
        <taxon>Proctotrupomorpha</taxon>
        <taxon>Chalcidoidea</taxon>
        <taxon>Pteromalidae</taxon>
        <taxon>Pteromalinae</taxon>
        <taxon>Nasonia</taxon>
    </lineage>
</organism>
<keyword evidence="12" id="KW-1185">Reference proteome</keyword>
<comment type="subcellular location">
    <subcellularLocation>
        <location evidence="1">Cytoplasm</location>
        <location evidence="1">Cytoskeleton</location>
        <location evidence="1">Flagellum axoneme</location>
    </subcellularLocation>
</comment>
<evidence type="ECO:0000313" key="11">
    <source>
        <dbReference type="EnsemblMetazoa" id="XP_001607133"/>
    </source>
</evidence>
<evidence type="ECO:0000313" key="12">
    <source>
        <dbReference type="Proteomes" id="UP000002358"/>
    </source>
</evidence>
<feature type="coiled-coil region" evidence="10">
    <location>
        <begin position="139"/>
        <end position="184"/>
    </location>
</feature>
<dbReference type="InParanoid" id="A0A7M7G8G2"/>
<dbReference type="FunCoup" id="A0A7M7G8G2">
    <property type="interactions" value="1"/>
</dbReference>
<evidence type="ECO:0000256" key="2">
    <source>
        <dbReference type="ARBA" id="ARBA00006875"/>
    </source>
</evidence>
<dbReference type="Pfam" id="PF05914">
    <property type="entry name" value="RIB43A"/>
    <property type="match status" value="1"/>
</dbReference>
<evidence type="ECO:0000256" key="7">
    <source>
        <dbReference type="ARBA" id="ARBA00023212"/>
    </source>
</evidence>
<evidence type="ECO:0000256" key="3">
    <source>
        <dbReference type="ARBA" id="ARBA00022490"/>
    </source>
</evidence>
<reference evidence="11" key="1">
    <citation type="submission" date="2021-01" db="UniProtKB">
        <authorList>
            <consortium name="EnsemblMetazoa"/>
        </authorList>
    </citation>
    <scope>IDENTIFICATION</scope>
</reference>
<accession>A0A7M7G8G2</accession>
<feature type="coiled-coil region" evidence="10">
    <location>
        <begin position="282"/>
        <end position="352"/>
    </location>
</feature>
<keyword evidence="5 10" id="KW-0175">Coiled coil</keyword>
<feature type="coiled-coil region" evidence="10">
    <location>
        <begin position="47"/>
        <end position="103"/>
    </location>
</feature>
<evidence type="ECO:0000256" key="1">
    <source>
        <dbReference type="ARBA" id="ARBA00004611"/>
    </source>
</evidence>
<dbReference type="EnsemblMetazoa" id="XM_001607083">
    <property type="protein sequence ID" value="XP_001607133"/>
    <property type="gene ID" value="LOC100123488"/>
</dbReference>
<keyword evidence="6" id="KW-0969">Cilium</keyword>
<protein>
    <recommendedName>
        <fullName evidence="13">RIB43A-like with coiled-coils protein 2</fullName>
    </recommendedName>
</protein>
<evidence type="ECO:0000256" key="4">
    <source>
        <dbReference type="ARBA" id="ARBA00022846"/>
    </source>
</evidence>
<keyword evidence="7" id="KW-0206">Cytoskeleton</keyword>
<dbReference type="InterPro" id="IPR008805">
    <property type="entry name" value="RIB43A"/>
</dbReference>
<dbReference type="OrthoDB" id="429119at2759"/>
<evidence type="ECO:0000256" key="6">
    <source>
        <dbReference type="ARBA" id="ARBA00023069"/>
    </source>
</evidence>
<keyword evidence="4" id="KW-0282">Flagellum</keyword>
<keyword evidence="8" id="KW-0966">Cell projection</keyword>
<evidence type="ECO:0000256" key="8">
    <source>
        <dbReference type="ARBA" id="ARBA00023273"/>
    </source>
</evidence>
<dbReference type="OMA" id="NLCRAIN"/>
<dbReference type="PANTHER" id="PTHR14517:SF6">
    <property type="entry name" value="RE41410P"/>
    <property type="match status" value="1"/>
</dbReference>
<evidence type="ECO:0008006" key="13">
    <source>
        <dbReference type="Google" id="ProtNLM"/>
    </source>
</evidence>
<evidence type="ECO:0000256" key="5">
    <source>
        <dbReference type="ARBA" id="ARBA00023054"/>
    </source>
</evidence>
<comment type="similarity">
    <text evidence="2">Belongs to the RIB43A family.</text>
</comment>
<evidence type="ECO:0000256" key="9">
    <source>
        <dbReference type="ARBA" id="ARBA00046435"/>
    </source>
</evidence>
<proteinExistence type="inferred from homology"/>
<sequence>MLDFQKCTAQDLKAAAAIERKRRIEEERKPRIFNPRIRRIGIDKEYLDRQVEEKKRLQDLQREQECRLDEALLRSSQLAIVQEKRLDEERRKLNKELNTFRQTHQKPEFRRDFDLYDPELLKKSKPPGEDGVDPGLASAQKFEGEDENLVARLREQREQMQSWIMQQVQERRLAEREKRDTEQAYQEALLSRDRRALALEHMELECRRRLSEATARFNRALAEEKAERKRCRALQDNEAARAEIYNHVTGDFLTEPKDQAESVHGPKKLLVTRYKGMTSEQLKVIRDEQARQMEEIQRMRAEENEKNEEWNRLMNGNARAAESYQRELDRRRAELNRQIAEENLRLAEQQRSQQDYLNRHVYKNKPGPEFYAQFNKSTR</sequence>
<dbReference type="SMR" id="A0A7M7G8G2"/>
<comment type="subunit">
    <text evidence="9">Microtubule inner protein component of sperm flagellar doublet microtubules.</text>
</comment>
<gene>
    <name evidence="11" type="primary">100123488</name>
</gene>
<name>A0A7M7G8G2_NASVI</name>
<dbReference type="KEGG" id="nvi:100123488"/>
<dbReference type="Proteomes" id="UP000002358">
    <property type="component" value="Chromosome 5"/>
</dbReference>
<keyword evidence="3" id="KW-0963">Cytoplasm</keyword>
<dbReference type="AlphaFoldDB" id="A0A7M7G8G2"/>
<dbReference type="PANTHER" id="PTHR14517">
    <property type="entry name" value="RIB43A-RELATED"/>
    <property type="match status" value="1"/>
</dbReference>